<feature type="domain" description="C2H2-type" evidence="15">
    <location>
        <begin position="269"/>
        <end position="297"/>
    </location>
</feature>
<keyword evidence="4 14" id="KW-0812">Transmembrane</keyword>
<keyword evidence="5" id="KW-0479">Metal-binding</keyword>
<evidence type="ECO:0000259" key="15">
    <source>
        <dbReference type="PROSITE" id="PS50157"/>
    </source>
</evidence>
<evidence type="ECO:0000256" key="12">
    <source>
        <dbReference type="ARBA" id="ARBA00023242"/>
    </source>
</evidence>
<keyword evidence="9" id="KW-0130">Cell adhesion</keyword>
<evidence type="ECO:0000256" key="8">
    <source>
        <dbReference type="ARBA" id="ARBA00022833"/>
    </source>
</evidence>
<evidence type="ECO:0000256" key="2">
    <source>
        <dbReference type="ARBA" id="ARBA00004141"/>
    </source>
</evidence>
<proteinExistence type="inferred from homology"/>
<keyword evidence="11 14" id="KW-0472">Membrane</keyword>
<dbReference type="PANTHER" id="PTHR24394:SF44">
    <property type="entry name" value="ZINC FINGER PROTEIN 271-LIKE"/>
    <property type="match status" value="1"/>
</dbReference>
<feature type="compositionally biased region" description="Basic and acidic residues" evidence="13">
    <location>
        <begin position="106"/>
        <end position="119"/>
    </location>
</feature>
<dbReference type="GO" id="GO:0007155">
    <property type="term" value="P:cell adhesion"/>
    <property type="evidence" value="ECO:0007669"/>
    <property type="project" value="UniProtKB-KW"/>
</dbReference>
<dbReference type="GO" id="GO:0008270">
    <property type="term" value="F:zinc ion binding"/>
    <property type="evidence" value="ECO:0007669"/>
    <property type="project" value="UniProtKB-KW"/>
</dbReference>
<reference evidence="16" key="1">
    <citation type="submission" date="2022-08" db="UniProtKB">
        <authorList>
            <consortium name="EnsemblMetazoa"/>
        </authorList>
    </citation>
    <scope>IDENTIFICATION</scope>
    <source>
        <strain evidence="16">EBRO</strain>
    </source>
</reference>
<dbReference type="STRING" id="41427.A0A182JA96"/>
<keyword evidence="10 14" id="KW-1133">Transmembrane helix</keyword>
<dbReference type="GO" id="GO:0042246">
    <property type="term" value="P:tissue regeneration"/>
    <property type="evidence" value="ECO:0007669"/>
    <property type="project" value="InterPro"/>
</dbReference>
<evidence type="ECO:0000256" key="6">
    <source>
        <dbReference type="ARBA" id="ARBA00022737"/>
    </source>
</evidence>
<evidence type="ECO:0000256" key="10">
    <source>
        <dbReference type="ARBA" id="ARBA00022989"/>
    </source>
</evidence>
<evidence type="ECO:0000256" key="1">
    <source>
        <dbReference type="ARBA" id="ARBA00004123"/>
    </source>
</evidence>
<dbReference type="SMART" id="SM00355">
    <property type="entry name" value="ZnF_C2H2"/>
    <property type="match status" value="6"/>
</dbReference>
<dbReference type="GO" id="GO:0000981">
    <property type="term" value="F:DNA-binding transcription factor activity, RNA polymerase II-specific"/>
    <property type="evidence" value="ECO:0007669"/>
    <property type="project" value="TreeGrafter"/>
</dbReference>
<evidence type="ECO:0000256" key="7">
    <source>
        <dbReference type="ARBA" id="ARBA00022771"/>
    </source>
</evidence>
<keyword evidence="6" id="KW-0677">Repeat</keyword>
<evidence type="ECO:0000313" key="16">
    <source>
        <dbReference type="EnsemblMetazoa" id="AATE014301-PA.1"/>
    </source>
</evidence>
<feature type="domain" description="C2H2-type" evidence="15">
    <location>
        <begin position="354"/>
        <end position="381"/>
    </location>
</feature>
<keyword evidence="7" id="KW-0863">Zinc-finger</keyword>
<dbReference type="Gene3D" id="3.30.160.60">
    <property type="entry name" value="Classic Zinc Finger"/>
    <property type="match status" value="2"/>
</dbReference>
<accession>A0A182JA96</accession>
<comment type="subcellular location">
    <subcellularLocation>
        <location evidence="2">Membrane</location>
        <topology evidence="2">Multi-pass membrane protein</topology>
    </subcellularLocation>
    <subcellularLocation>
        <location evidence="1">Nucleus</location>
    </subcellularLocation>
</comment>
<dbReference type="Pfam" id="PF04923">
    <property type="entry name" value="Ninjurin"/>
    <property type="match status" value="1"/>
</dbReference>
<feature type="compositionally biased region" description="Acidic residues" evidence="13">
    <location>
        <begin position="120"/>
        <end position="139"/>
    </location>
</feature>
<evidence type="ECO:0000256" key="5">
    <source>
        <dbReference type="ARBA" id="ARBA00022723"/>
    </source>
</evidence>
<evidence type="ECO:0000256" key="11">
    <source>
        <dbReference type="ARBA" id="ARBA00023136"/>
    </source>
</evidence>
<dbReference type="AlphaFoldDB" id="A0A182JA96"/>
<feature type="transmembrane region" description="Helical" evidence="14">
    <location>
        <begin position="423"/>
        <end position="445"/>
    </location>
</feature>
<dbReference type="SUPFAM" id="SSF57667">
    <property type="entry name" value="beta-beta-alpha zinc fingers"/>
    <property type="match status" value="2"/>
</dbReference>
<dbReference type="InterPro" id="IPR007007">
    <property type="entry name" value="Ninjurin"/>
</dbReference>
<dbReference type="PANTHER" id="PTHR24394">
    <property type="entry name" value="ZINC FINGER PROTEIN"/>
    <property type="match status" value="1"/>
</dbReference>
<protein>
    <recommendedName>
        <fullName evidence="15">C2H2-type domain-containing protein</fullName>
    </recommendedName>
</protein>
<feature type="region of interest" description="Disordered" evidence="13">
    <location>
        <begin position="106"/>
        <end position="158"/>
    </location>
</feature>
<dbReference type="InterPro" id="IPR036236">
    <property type="entry name" value="Znf_C2H2_sf"/>
</dbReference>
<keyword evidence="12" id="KW-0539">Nucleus</keyword>
<feature type="domain" description="C2H2-type" evidence="15">
    <location>
        <begin position="326"/>
        <end position="353"/>
    </location>
</feature>
<evidence type="ECO:0000256" key="4">
    <source>
        <dbReference type="ARBA" id="ARBA00022692"/>
    </source>
</evidence>
<organism evidence="16">
    <name type="scientific">Anopheles atroparvus</name>
    <name type="common">European mosquito</name>
    <dbReference type="NCBI Taxonomy" id="41427"/>
    <lineage>
        <taxon>Eukaryota</taxon>
        <taxon>Metazoa</taxon>
        <taxon>Ecdysozoa</taxon>
        <taxon>Arthropoda</taxon>
        <taxon>Hexapoda</taxon>
        <taxon>Insecta</taxon>
        <taxon>Pterygota</taxon>
        <taxon>Neoptera</taxon>
        <taxon>Endopterygota</taxon>
        <taxon>Diptera</taxon>
        <taxon>Nematocera</taxon>
        <taxon>Culicoidea</taxon>
        <taxon>Culicidae</taxon>
        <taxon>Anophelinae</taxon>
        <taxon>Anopheles</taxon>
    </lineage>
</organism>
<evidence type="ECO:0000256" key="13">
    <source>
        <dbReference type="SAM" id="MobiDB-lite"/>
    </source>
</evidence>
<dbReference type="GO" id="GO:0016020">
    <property type="term" value="C:membrane"/>
    <property type="evidence" value="ECO:0007669"/>
    <property type="project" value="UniProtKB-SubCell"/>
</dbReference>
<feature type="transmembrane region" description="Helical" evidence="14">
    <location>
        <begin position="495"/>
        <end position="518"/>
    </location>
</feature>
<evidence type="ECO:0000256" key="9">
    <source>
        <dbReference type="ARBA" id="ARBA00022889"/>
    </source>
</evidence>
<dbReference type="EnsemblMetazoa" id="AATE014301-RA">
    <property type="protein sequence ID" value="AATE014301-PA.1"/>
    <property type="gene ID" value="AATE014301"/>
</dbReference>
<dbReference type="PROSITE" id="PS50157">
    <property type="entry name" value="ZINC_FINGER_C2H2_2"/>
    <property type="match status" value="3"/>
</dbReference>
<evidence type="ECO:0000256" key="3">
    <source>
        <dbReference type="ARBA" id="ARBA00008141"/>
    </source>
</evidence>
<keyword evidence="8" id="KW-0862">Zinc</keyword>
<comment type="similarity">
    <text evidence="3">Belongs to the ninjurin family.</text>
</comment>
<dbReference type="PROSITE" id="PS00028">
    <property type="entry name" value="ZINC_FINGER_C2H2_1"/>
    <property type="match status" value="3"/>
</dbReference>
<feature type="transmembrane region" description="Helical" evidence="14">
    <location>
        <begin position="452"/>
        <end position="475"/>
    </location>
</feature>
<evidence type="ECO:0000256" key="14">
    <source>
        <dbReference type="SAM" id="Phobius"/>
    </source>
</evidence>
<sequence length="576" mass="65228">MEVPKDRCGICGDRGVKLLFNLQTLKTKYSGTCVYELLERFVKSELLELAMGMGETAACNDCYGKVNDYDAAYTKALIIQNELLDVMKQSPLGFIVDLETMIFGKNKGETDNDSELRLQEEDDQSQEADEQIQEADEQSQETAETYYEPDTIPDVEPGKSILPKEVYWKCNTCGKRFKDLCEVKTHKHTDDKTDSDDEEWDVADLSIESLQPLPQVSVDETEDVSQHSGDMDFDELAGSVASDDFIVEELDADEEESVAESRVNAKQAEECYYCDEYVSLNETIKEHMEKVHSSQKGQHKCKTCGFTAKTRAALCNHFARHSRPNVSCHICKREFQLAGTLQRHLAIHSRETSYHCKLCGKSYVHYSSYYMHQLAHRNVRLQKCTICGFELRSTSHLKRHMRMKERQPQRNDELKQKSPQGNMFVQSMFDMTLITVNFCQICYILKVGPGLGWLYYLLLGLFGMSLVLLFLHGFMGLFGRLRCSKPLPSGCFNCLYNASMFMVVMVYLVNLVGNVLMLKEAENKCQLMLANAKHSLIPLGFETTTAILVDLDTTTEVASLPGSPGTGTTARRPVAY</sequence>
<dbReference type="InterPro" id="IPR013087">
    <property type="entry name" value="Znf_C2H2_type"/>
</dbReference>
<name>A0A182JA96_ANOAO</name>
<dbReference type="GO" id="GO:0005634">
    <property type="term" value="C:nucleus"/>
    <property type="evidence" value="ECO:0007669"/>
    <property type="project" value="UniProtKB-SubCell"/>
</dbReference>
<dbReference type="Pfam" id="PF00096">
    <property type="entry name" value="zf-C2H2"/>
    <property type="match status" value="1"/>
</dbReference>
<dbReference type="VEuPathDB" id="VectorBase:AATE014301"/>